<dbReference type="Proteomes" id="UP001431449">
    <property type="component" value="Unassembled WGS sequence"/>
</dbReference>
<keyword evidence="4 5" id="KW-0620">Polyamine biosynthesis</keyword>
<dbReference type="PANTHER" id="PTHR11558:SF11">
    <property type="entry name" value="SPERMIDINE SYNTHASE"/>
    <property type="match status" value="1"/>
</dbReference>
<dbReference type="EMBL" id="JALNMH010000006">
    <property type="protein sequence ID" value="MCK7593735.1"/>
    <property type="molecule type" value="Genomic_DNA"/>
</dbReference>
<feature type="transmembrane region" description="Helical" evidence="6">
    <location>
        <begin position="371"/>
        <end position="392"/>
    </location>
</feature>
<dbReference type="PROSITE" id="PS51006">
    <property type="entry name" value="PABS_2"/>
    <property type="match status" value="1"/>
</dbReference>
<dbReference type="PANTHER" id="PTHR11558">
    <property type="entry name" value="SPERMIDINE/SPERMINE SYNTHASE"/>
    <property type="match status" value="1"/>
</dbReference>
<dbReference type="InterPro" id="IPR030374">
    <property type="entry name" value="PABS"/>
</dbReference>
<feature type="transmembrane region" description="Helical" evidence="6">
    <location>
        <begin position="286"/>
        <end position="306"/>
    </location>
</feature>
<evidence type="ECO:0000256" key="1">
    <source>
        <dbReference type="ARBA" id="ARBA00007867"/>
    </source>
</evidence>
<proteinExistence type="inferred from homology"/>
<gene>
    <name evidence="8" type="ORF">M0G41_08640</name>
</gene>
<dbReference type="InterPro" id="IPR029063">
    <property type="entry name" value="SAM-dependent_MTases_sf"/>
</dbReference>
<evidence type="ECO:0000256" key="2">
    <source>
        <dbReference type="ARBA" id="ARBA00022679"/>
    </source>
</evidence>
<protein>
    <submittedName>
        <fullName evidence="8">Fused MFS/spermidine synthase</fullName>
    </submittedName>
</protein>
<keyword evidence="6" id="KW-0812">Transmembrane</keyword>
<comment type="similarity">
    <text evidence="1">Belongs to the spermidine/spermine synthase family.</text>
</comment>
<dbReference type="Gene3D" id="3.40.50.150">
    <property type="entry name" value="Vaccinia Virus protein VP39"/>
    <property type="match status" value="1"/>
</dbReference>
<sequence>MFALFAVSGLAALVYQSIWTHYLGLQLGHAAYAQTLVLAIFMGGMALGAHWASRWSPGRRRLLLAYAAVEALVGLAGLLFHPLFLGWSELSQTILLPAAGPLGLGPALQWIAGALLILPQCVLLGATFPLLAGDWLRRGHSGGEEARVLGGLYFANSFGAALGALVATFLLLPRIGLPGAVAVAGALNLLVALGALMLARRHPEPTLPSPPSAGNAPVARRLLAIAAASSACSFVYEIVWVRLLNQALGTTLHSFELMLCAFILGLALGGAAVRGLAARIGDARRWAGAMQVAMGAAALLSLPLLARSFDWVGWLMQSLARNDAGYALYLLGSALVAIVIMLPAALFAGTTLPLFTLALRREGGGEPALGRIYAANTLGAIVGVLATVHLLIPLLGLRGALLLGALGDIALGLALLAQRRNALFKATLLVAPCLALAVLFGRIDPLAQASAVYRTGEASLSGARVLSMEDGKTATISVVQRGEGLSILSNGKPDASITSLRSPPTGDEATMLMLAALPLALHPAPREVAMIGWGSGLSTHALLASQRVERLTSIEIEAAMARQARAFGERVQRAYLDPRSILHIDDARTVFAGSPLRYDVIISEPSNPWVSGVASLFTVEFYRLLRGRLAEGGLLVQWMQTYELDDALLASMLAALLEVFSEVEAYAAGDGDLILLAPTGPLPAVLPAAWGEPALVAQLSRVGLDTPRNLLFHRIGDARLLRAFVAWQAQPAHSDFLPRVALEAPRARFAGRSSELLQSLIGHGLPVLDLLGCRPPQALPAWRWDGLGSAQRQRHWLAAELAAGLRGGAASPALLRELPAYAASLESLLALSRRLDRASLPLWTYELAVVAGAALGPLPPSTLQGALIGPDWLDPDDADLRPAEAALALSMLDAAARRDPPALRRWAGELLEADPNLISPLLRSQAMELEVLAAAALGQRSDAARREPELAARSPLIGWLSRLPAEGTGCARAAYTRP</sequence>
<feature type="transmembrane region" description="Helical" evidence="6">
    <location>
        <begin position="423"/>
        <end position="443"/>
    </location>
</feature>
<keyword evidence="3" id="KW-0745">Spermidine biosynthesis</keyword>
<feature type="transmembrane region" description="Helical" evidence="6">
    <location>
        <begin position="255"/>
        <end position="274"/>
    </location>
</feature>
<evidence type="ECO:0000313" key="8">
    <source>
        <dbReference type="EMBL" id="MCK7593735.1"/>
    </source>
</evidence>
<keyword evidence="6" id="KW-0472">Membrane</keyword>
<feature type="transmembrane region" description="Helical" evidence="6">
    <location>
        <begin position="178"/>
        <end position="199"/>
    </location>
</feature>
<accession>A0ABT0GGT8</accession>
<organism evidence="8 9">
    <name type="scientific">Pseudomarimonas salicorniae</name>
    <dbReference type="NCBI Taxonomy" id="2933270"/>
    <lineage>
        <taxon>Bacteria</taxon>
        <taxon>Pseudomonadati</taxon>
        <taxon>Pseudomonadota</taxon>
        <taxon>Gammaproteobacteria</taxon>
        <taxon>Lysobacterales</taxon>
        <taxon>Lysobacteraceae</taxon>
        <taxon>Pseudomarimonas</taxon>
    </lineage>
</organism>
<comment type="caution">
    <text evidence="5">Lacks conserved residue(s) required for the propagation of feature annotation.</text>
</comment>
<feature type="domain" description="PABS" evidence="7">
    <location>
        <begin position="513"/>
        <end position="693"/>
    </location>
</feature>
<feature type="transmembrane region" description="Helical" evidence="6">
    <location>
        <begin position="152"/>
        <end position="172"/>
    </location>
</feature>
<evidence type="ECO:0000256" key="5">
    <source>
        <dbReference type="PROSITE-ProRule" id="PRU00354"/>
    </source>
</evidence>
<dbReference type="InterPro" id="IPR001045">
    <property type="entry name" value="Spermi_synthase"/>
</dbReference>
<comment type="caution">
    <text evidence="8">The sequence shown here is derived from an EMBL/GenBank/DDBJ whole genome shotgun (WGS) entry which is preliminary data.</text>
</comment>
<name>A0ABT0GGT8_9GAMM</name>
<keyword evidence="9" id="KW-1185">Reference proteome</keyword>
<feature type="transmembrane region" description="Helical" evidence="6">
    <location>
        <begin position="222"/>
        <end position="243"/>
    </location>
</feature>
<dbReference type="Pfam" id="PF01564">
    <property type="entry name" value="Spermine_synth"/>
    <property type="match status" value="1"/>
</dbReference>
<evidence type="ECO:0000256" key="6">
    <source>
        <dbReference type="SAM" id="Phobius"/>
    </source>
</evidence>
<feature type="transmembrane region" description="Helical" evidence="6">
    <location>
        <begin position="326"/>
        <end position="359"/>
    </location>
</feature>
<reference evidence="8" key="1">
    <citation type="submission" date="2022-04" db="EMBL/GenBank/DDBJ databases">
        <title>Lysobacter sp. CAU 1642 isolated from sea sand.</title>
        <authorList>
            <person name="Kim W."/>
        </authorList>
    </citation>
    <scope>NUCLEOTIDE SEQUENCE</scope>
    <source>
        <strain evidence="8">CAU 1642</strain>
    </source>
</reference>
<evidence type="ECO:0000313" key="9">
    <source>
        <dbReference type="Proteomes" id="UP001431449"/>
    </source>
</evidence>
<dbReference type="RefSeq" id="WP_248207932.1">
    <property type="nucleotide sequence ID" value="NZ_JALNMH010000006.1"/>
</dbReference>
<dbReference type="CDD" id="cd02440">
    <property type="entry name" value="AdoMet_MTases"/>
    <property type="match status" value="1"/>
</dbReference>
<feature type="transmembrane region" description="Helical" evidence="6">
    <location>
        <begin position="398"/>
        <end position="416"/>
    </location>
</feature>
<feature type="transmembrane region" description="Helical" evidence="6">
    <location>
        <begin position="107"/>
        <end position="131"/>
    </location>
</feature>
<evidence type="ECO:0000256" key="4">
    <source>
        <dbReference type="ARBA" id="ARBA00023115"/>
    </source>
</evidence>
<keyword evidence="6" id="KW-1133">Transmembrane helix</keyword>
<dbReference type="NCBIfam" id="NF037959">
    <property type="entry name" value="MFS_SpdSyn"/>
    <property type="match status" value="1"/>
</dbReference>
<evidence type="ECO:0000259" key="7">
    <source>
        <dbReference type="PROSITE" id="PS51006"/>
    </source>
</evidence>
<keyword evidence="2 5" id="KW-0808">Transferase</keyword>
<feature type="transmembrane region" description="Helical" evidence="6">
    <location>
        <begin position="63"/>
        <end position="87"/>
    </location>
</feature>
<dbReference type="SUPFAM" id="SSF53335">
    <property type="entry name" value="S-adenosyl-L-methionine-dependent methyltransferases"/>
    <property type="match status" value="1"/>
</dbReference>
<feature type="transmembrane region" description="Helical" evidence="6">
    <location>
        <begin position="32"/>
        <end position="51"/>
    </location>
</feature>
<evidence type="ECO:0000256" key="3">
    <source>
        <dbReference type="ARBA" id="ARBA00023066"/>
    </source>
</evidence>